<sequence>MRLGLTDMIGLAASLIFALPLGLFAVNRLFTGEIAFGVGLLVVAAAMVVLPQYFLDPGRILRGLVVGLLPRQLRGLFALDPDEVASGDADSAEESAIEKDQTEATSEDVTTVEK</sequence>
<dbReference type="OrthoDB" id="157531at2157"/>
<keyword evidence="2" id="KW-1133">Transmembrane helix</keyword>
<evidence type="ECO:0000256" key="1">
    <source>
        <dbReference type="SAM" id="MobiDB-lite"/>
    </source>
</evidence>
<evidence type="ECO:0000256" key="2">
    <source>
        <dbReference type="SAM" id="Phobius"/>
    </source>
</evidence>
<dbReference type="Proteomes" id="UP000053331">
    <property type="component" value="Unassembled WGS sequence"/>
</dbReference>
<feature type="compositionally biased region" description="Acidic residues" evidence="1">
    <location>
        <begin position="84"/>
        <end position="95"/>
    </location>
</feature>
<keyword evidence="4" id="KW-1185">Reference proteome</keyword>
<keyword evidence="2" id="KW-0812">Transmembrane</keyword>
<gene>
    <name evidence="3" type="ORF">FK85_22285</name>
</gene>
<feature type="region of interest" description="Disordered" evidence="1">
    <location>
        <begin position="84"/>
        <end position="114"/>
    </location>
</feature>
<dbReference type="AlphaFoldDB" id="A0A081EWL5"/>
<feature type="transmembrane region" description="Helical" evidence="2">
    <location>
        <begin position="34"/>
        <end position="55"/>
    </location>
</feature>
<dbReference type="EMBL" id="JNFH02000117">
    <property type="protein sequence ID" value="KDS90082.1"/>
    <property type="molecule type" value="Genomic_DNA"/>
</dbReference>
<name>A0A081EWL5_9EURY</name>
<dbReference type="Pfam" id="PF24377">
    <property type="entry name" value="DUF7533"/>
    <property type="match status" value="1"/>
</dbReference>
<reference evidence="3 4" key="1">
    <citation type="journal article" date="2015" name="Genome Announc.">
        <title>Draft genome sequence of a Halorubrum H3 strain isolated from the burlinskoye salt lake (Altai Krai, Russia).</title>
        <authorList>
            <person name="Rozanov A.S."/>
            <person name="Bryanskaya A.V."/>
            <person name="Malup T.K."/>
            <person name="Kotenko A.V."/>
            <person name="Peltek S.E."/>
        </authorList>
    </citation>
    <scope>NUCLEOTIDE SEQUENCE [LARGE SCALE GENOMIC DNA]</scope>
    <source>
        <strain evidence="3 4">H3</strain>
    </source>
</reference>
<dbReference type="RefSeq" id="WP_050026942.1">
    <property type="nucleotide sequence ID" value="NZ_JNFH02000117.1"/>
</dbReference>
<dbReference type="InterPro" id="IPR055955">
    <property type="entry name" value="DUF7533"/>
</dbReference>
<feature type="compositionally biased region" description="Polar residues" evidence="1">
    <location>
        <begin position="103"/>
        <end position="114"/>
    </location>
</feature>
<accession>A0A081EWL5</accession>
<comment type="caution">
    <text evidence="3">The sequence shown here is derived from an EMBL/GenBank/DDBJ whole genome shotgun (WGS) entry which is preliminary data.</text>
</comment>
<evidence type="ECO:0000313" key="3">
    <source>
        <dbReference type="EMBL" id="KDS90082.1"/>
    </source>
</evidence>
<keyword evidence="2" id="KW-0472">Membrane</keyword>
<protein>
    <submittedName>
        <fullName evidence="3">Uncharacterized protein</fullName>
    </submittedName>
</protein>
<evidence type="ECO:0000313" key="4">
    <source>
        <dbReference type="Proteomes" id="UP000053331"/>
    </source>
</evidence>
<organism evidence="3 4">
    <name type="scientific">Halorubrum saccharovorum</name>
    <dbReference type="NCBI Taxonomy" id="2248"/>
    <lineage>
        <taxon>Archaea</taxon>
        <taxon>Methanobacteriati</taxon>
        <taxon>Methanobacteriota</taxon>
        <taxon>Stenosarchaea group</taxon>
        <taxon>Halobacteria</taxon>
        <taxon>Halobacteriales</taxon>
        <taxon>Haloferacaceae</taxon>
        <taxon>Halorubrum</taxon>
    </lineage>
</organism>
<proteinExistence type="predicted"/>